<feature type="region of interest" description="C-terminal hotdog fold" evidence="8">
    <location>
        <begin position="4935"/>
        <end position="5072"/>
    </location>
</feature>
<dbReference type="Pfam" id="PF02801">
    <property type="entry name" value="Ketoacyl-synt_C"/>
    <property type="match status" value="3"/>
</dbReference>
<comment type="pathway">
    <text evidence="1">Antibiotic biosynthesis.</text>
</comment>
<evidence type="ECO:0000256" key="1">
    <source>
        <dbReference type="ARBA" id="ARBA00004792"/>
    </source>
</evidence>
<dbReference type="PROSITE" id="PS00606">
    <property type="entry name" value="KS3_1"/>
    <property type="match status" value="3"/>
</dbReference>
<dbReference type="InterPro" id="IPR002364">
    <property type="entry name" value="Quin_OxRdtase/zeta-crystal_CS"/>
</dbReference>
<feature type="domain" description="Carrier" evidence="10">
    <location>
        <begin position="5913"/>
        <end position="5988"/>
    </location>
</feature>
<dbReference type="Pfam" id="PF00550">
    <property type="entry name" value="PP-binding"/>
    <property type="match status" value="4"/>
</dbReference>
<dbReference type="SMART" id="SM00826">
    <property type="entry name" value="PKS_DH"/>
    <property type="match status" value="2"/>
</dbReference>
<dbReference type="InterPro" id="IPR020806">
    <property type="entry name" value="PKS_PP-bd"/>
</dbReference>
<evidence type="ECO:0000256" key="5">
    <source>
        <dbReference type="ARBA" id="ARBA00023194"/>
    </source>
</evidence>
<gene>
    <name evidence="13" type="ORF">GCM10010390_42590</name>
</gene>
<dbReference type="InterPro" id="IPR013154">
    <property type="entry name" value="ADH-like_N"/>
</dbReference>
<feature type="region of interest" description="Disordered" evidence="9">
    <location>
        <begin position="2136"/>
        <end position="2205"/>
    </location>
</feature>
<dbReference type="InterPro" id="IPR014031">
    <property type="entry name" value="Ketoacyl_synth_C"/>
</dbReference>
<dbReference type="SMART" id="SM00822">
    <property type="entry name" value="PKS_KR"/>
    <property type="match status" value="3"/>
</dbReference>
<dbReference type="Gene3D" id="3.40.50.720">
    <property type="entry name" value="NAD(P)-binding Rossmann-like Domain"/>
    <property type="match status" value="3"/>
</dbReference>
<dbReference type="SUPFAM" id="SSF50129">
    <property type="entry name" value="GroES-like"/>
    <property type="match status" value="1"/>
</dbReference>
<dbReference type="Gene3D" id="6.10.140.1830">
    <property type="match status" value="2"/>
</dbReference>
<feature type="domain" description="PKS/mFAS DH" evidence="12">
    <location>
        <begin position="1854"/>
        <end position="2138"/>
    </location>
</feature>
<feature type="domain" description="Ketosynthase family 3 (KS3)" evidence="11">
    <location>
        <begin position="3885"/>
        <end position="4311"/>
    </location>
</feature>
<feature type="domain" description="PKS/mFAS DH" evidence="12">
    <location>
        <begin position="4798"/>
        <end position="5072"/>
    </location>
</feature>
<evidence type="ECO:0000256" key="2">
    <source>
        <dbReference type="ARBA" id="ARBA00022450"/>
    </source>
</evidence>
<dbReference type="InterPro" id="IPR049552">
    <property type="entry name" value="PKS_DH_N"/>
</dbReference>
<reference evidence="14" key="1">
    <citation type="journal article" date="2019" name="Int. J. Syst. Evol. Microbiol.">
        <title>The Global Catalogue of Microorganisms (GCM) 10K type strain sequencing project: providing services to taxonomists for standard genome sequencing and annotation.</title>
        <authorList>
            <consortium name="The Broad Institute Genomics Platform"/>
            <consortium name="The Broad Institute Genome Sequencing Center for Infectious Disease"/>
            <person name="Wu L."/>
            <person name="Ma J."/>
        </authorList>
    </citation>
    <scope>NUCLEOTIDE SEQUENCE [LARGE SCALE GENOMIC DNA]</scope>
    <source>
        <strain evidence="14">JCM 5052</strain>
    </source>
</reference>
<dbReference type="Pfam" id="PF00698">
    <property type="entry name" value="Acyl_transf_1"/>
    <property type="match status" value="4"/>
</dbReference>
<dbReference type="CDD" id="cd08956">
    <property type="entry name" value="KR_3_FAS_SDR_x"/>
    <property type="match status" value="1"/>
</dbReference>
<dbReference type="Gene3D" id="1.10.1200.10">
    <property type="entry name" value="ACP-like"/>
    <property type="match status" value="4"/>
</dbReference>
<feature type="region of interest" description="C-terminal hotdog fold" evidence="8">
    <location>
        <begin position="2000"/>
        <end position="2138"/>
    </location>
</feature>
<dbReference type="SUPFAM" id="SSF47336">
    <property type="entry name" value="ACP-like"/>
    <property type="match status" value="4"/>
</dbReference>
<dbReference type="InterPro" id="IPR036736">
    <property type="entry name" value="ACP-like_sf"/>
</dbReference>
<evidence type="ECO:0000256" key="3">
    <source>
        <dbReference type="ARBA" id="ARBA00022553"/>
    </source>
</evidence>
<dbReference type="InterPro" id="IPR042104">
    <property type="entry name" value="PKS_dehydratase_sf"/>
</dbReference>
<dbReference type="Pfam" id="PF13602">
    <property type="entry name" value="ADH_zinc_N_2"/>
    <property type="match status" value="1"/>
</dbReference>
<dbReference type="Pfam" id="PF18369">
    <property type="entry name" value="PKS_DE"/>
    <property type="match status" value="2"/>
</dbReference>
<dbReference type="PANTHER" id="PTHR43775:SF51">
    <property type="entry name" value="INACTIVE PHENOLPHTHIOCEROL SYNTHESIS POLYKETIDE SYNTHASE TYPE I PKS1-RELATED"/>
    <property type="match status" value="1"/>
</dbReference>
<dbReference type="InterPro" id="IPR036291">
    <property type="entry name" value="NAD(P)-bd_dom_sf"/>
</dbReference>
<dbReference type="InterPro" id="IPR016035">
    <property type="entry name" value="Acyl_Trfase/lysoPLipase"/>
</dbReference>
<dbReference type="NCBIfam" id="NF045894">
    <property type="entry name" value="PKS_plus_SDR"/>
    <property type="match status" value="1"/>
</dbReference>
<feature type="domain" description="Carrier" evidence="10">
    <location>
        <begin position="2222"/>
        <end position="2297"/>
    </location>
</feature>
<dbReference type="CDD" id="cd08952">
    <property type="entry name" value="KR_1_SDR_x"/>
    <property type="match status" value="2"/>
</dbReference>
<dbReference type="Pfam" id="PF21089">
    <property type="entry name" value="PKS_DH_N"/>
    <property type="match status" value="2"/>
</dbReference>
<evidence type="ECO:0000256" key="9">
    <source>
        <dbReference type="SAM" id="MobiDB-lite"/>
    </source>
</evidence>
<name>A0ABP3N545_9ACTN</name>
<keyword evidence="4" id="KW-0808">Transferase</keyword>
<dbReference type="PROSITE" id="PS50075">
    <property type="entry name" value="CARRIER"/>
    <property type="match status" value="4"/>
</dbReference>
<feature type="region of interest" description="N-terminal hotdog fold" evidence="8">
    <location>
        <begin position="4798"/>
        <end position="4923"/>
    </location>
</feature>
<dbReference type="InterPro" id="IPR016039">
    <property type="entry name" value="Thiolase-like"/>
</dbReference>
<evidence type="ECO:0000256" key="4">
    <source>
        <dbReference type="ARBA" id="ARBA00022679"/>
    </source>
</evidence>
<evidence type="ECO:0000259" key="12">
    <source>
        <dbReference type="PROSITE" id="PS52019"/>
    </source>
</evidence>
<dbReference type="Gene3D" id="3.10.129.110">
    <property type="entry name" value="Polyketide synthase dehydratase"/>
    <property type="match status" value="2"/>
</dbReference>
<feature type="domain" description="Carrier" evidence="10">
    <location>
        <begin position="849"/>
        <end position="924"/>
    </location>
</feature>
<dbReference type="Pfam" id="PF00109">
    <property type="entry name" value="ketoacyl-synt"/>
    <property type="match status" value="3"/>
</dbReference>
<dbReference type="PROSITE" id="PS52019">
    <property type="entry name" value="PKS_MFAS_DH"/>
    <property type="match status" value="2"/>
</dbReference>
<dbReference type="SUPFAM" id="SSF55048">
    <property type="entry name" value="Probable ACP-binding domain of malonyl-CoA ACP transacylase"/>
    <property type="match status" value="4"/>
</dbReference>
<dbReference type="PANTHER" id="PTHR43775">
    <property type="entry name" value="FATTY ACID SYNTHASE"/>
    <property type="match status" value="1"/>
</dbReference>
<dbReference type="InterPro" id="IPR057326">
    <property type="entry name" value="KR_dom"/>
</dbReference>
<dbReference type="Pfam" id="PF14765">
    <property type="entry name" value="PS-DH"/>
    <property type="match status" value="2"/>
</dbReference>
<feature type="active site" description="Proton donor; for dehydratase activity" evidence="8">
    <location>
        <position position="2061"/>
    </location>
</feature>
<dbReference type="Gene3D" id="3.40.366.10">
    <property type="entry name" value="Malonyl-Coenzyme A Acyl Carrier Protein, domain 2"/>
    <property type="match status" value="4"/>
</dbReference>
<dbReference type="Gene3D" id="3.30.70.3290">
    <property type="match status" value="3"/>
</dbReference>
<dbReference type="InterPro" id="IPR020843">
    <property type="entry name" value="ER"/>
</dbReference>
<dbReference type="InterPro" id="IPR049900">
    <property type="entry name" value="PKS_mFAS_DH"/>
</dbReference>
<dbReference type="InterPro" id="IPR001227">
    <property type="entry name" value="Ac_transferase_dom_sf"/>
</dbReference>
<dbReference type="InterPro" id="IPR020841">
    <property type="entry name" value="PKS_Beta-ketoAc_synthase_dom"/>
</dbReference>
<organism evidence="13 14">
    <name type="scientific">Streptomyces mordarskii</name>
    <dbReference type="NCBI Taxonomy" id="1226758"/>
    <lineage>
        <taxon>Bacteria</taxon>
        <taxon>Bacillati</taxon>
        <taxon>Actinomycetota</taxon>
        <taxon>Actinomycetes</taxon>
        <taxon>Kitasatosporales</taxon>
        <taxon>Streptomycetaceae</taxon>
        <taxon>Streptomyces</taxon>
    </lineage>
</organism>
<dbReference type="Proteomes" id="UP001501576">
    <property type="component" value="Unassembled WGS sequence"/>
</dbReference>
<feature type="region of interest" description="N-terminal hotdog fold" evidence="8">
    <location>
        <begin position="1854"/>
        <end position="1981"/>
    </location>
</feature>
<keyword evidence="6" id="KW-0511">Multifunctional enzyme</keyword>
<sequence length="6078" mass="638607">MFRLLEHFGVTPDVVMGHSIGEIAAAHVAGVFSLEDACTLVAARGRLMQALPEGGAMVAVQASEEEVAPSLAGREAEVSMAAVNGPNAVVIAGDEAAVLEIAGQWAEQGRKTRRLTVSHAFHSPRMDAMLDDFRDVVTGLSFQAPSIALVSNLTGEAASRDEVCSPEYWVRHVREAVRFADGMRALTAQGVTRFLEVGPDGVLSAMARDCLTEDQAAASAVVPVLRKDRPEAQALTMALAELHVHGVSVEWESVVAGRGARMVELPTYAFQRERFWPEVSISLNGLGASSAVDSVDARFWEAVEREDLEALAETLDVDGETPLSAVLPALSTYHRNRRDQSTIDNWRYRVAWKPVPDVAEGSLSGTWLVVVPASRAEDELVTEVLSGLERHGAGVVSLLADERHLEAEVLGERLREAAADAPALGGVLSLLALDEEPCPGHSALPSGLALTLTLVRAMADAGIEAPLWCGTRGAVSVGRSERLSHPKQAMVWALGRVAALELPRLWGGLIDLPESLDERAVARLAGVLAAEATEVVEDQVAVRGSGVFARRLTRSAAPVADVTTWRARGTVLVTGGTGALGGQVARWLVRNGAEHLVLTSRRGLEAPGAPELREELEALGARVTVAACDVADREQLAAVLDAVPEEHPLTAVVHAAGANGAGPLAETGLADAAAVVSGKVAGAVNLDELLGDRELDAFVVFSSIAGVWGSGGQAAYGAANAYLDALVEDRRARGLAGTAVAWGPWAEGGMAAGDEADHLARRGLPAMVPGLAIAALQGAVAGDDGVLTVADVDWERFAPAFTIGRPSPLLGDLPEVQRALASAGNAEGADTGSALRERLAGLTEAEIDRTLLDLVRAHAAAVLGFAGAEAVEPGRAFKELGFDSLTAVEFRNRLNAETGLVLPATLVFDYPSATVLAGHLRAEVLGTRDAVAAPSAVAVPVDDDPIAIVGMSCRFPGGVRSPEELWNLVAAGTDAITDFPSDRGWDVEGMYDPDPERSGTFYAREGGFLDGASEFDAAFFGISPREALAMDPQQRLLLETSWEAFERAGIDPASMRGSQIGVYVGAATSGYGTGLHEIPEGLEGQMLTGSATSVVSGRISYTFGLEGPAMTVDTACSSSLVALHQAAQAVRQGECSMALAGGVTVMTSPAAFVEFSRQRGLAPDGRCKPFADAADGTGWSEGVGMLLVERLSDARRNGHQVLAIVRGSAVNQDGASNGLTAPNGPSQQRVIRQALANAQLSPADVQVIEAHGTGTTLGDPIEAQALLATYGQERPEDLPLWLGSIKSNIGHTQAAAGVAGVIKMVMAMRHGVLPRTLHVDEPSREVDWSAGEVRLLTEAAAWPETEQPRRAGISAFGVSGTNAHTIIEQAPVQDETEPVQTPADDHGMAPWVLSARSPEALRAQAERLRAHLSDGAEPGVLDIAESLVATRSVFEHRAVLLGTERETLLRGLETVAAGDDAPGIVQGQAAKAGKTAFLFTGQGAQRLGMGRELYEAFPVFARALDEVCAHLDVVLDRPLREVMFAAEGSADAALLDQTAFTQPALFAIEVALFRLLEHWGITPDVLIGHSIGEIAAAHVAGVFSLEDACTLVAARGRLMQALPEGGAMVAIEASEEEITGSLAGREAELSMAAVNGPNAVVIAGDEEAALEIAGQWAERGRKTRRLRVSHAFHSPHMDAMLDGFRAVAETLTYHGPSTAFISNVTGEQAGAEEVRSPEYWVRHVRETVRFLNGVRTLEAQGVTTYLEVGPDGVLSAMAQDCLTEPVDDIAAEDAPAPLLVPALRKDRPETQALVAALAETHVHGETVDWRAFFAGRGARRVDLPTYAFQHQRYWLEAGTAAGDAAAFGLDPADHPLLGGAVPLAGTDSLVFTGTLSLHTQPWLADHVLRGEAVLATTALVELAIRAGDEVGLGHVEELVSQAPLVLPRGNGVQIQLVLGEEDEFGTRSLEMYSRVAEPVDDDEDEWICHASGVLAPEPEDIATAEGAVRFASAAWPPPGAERVDVDGMYELLAESGLVYGPSFRGLRAVWQRDDEVFAEISLAEESVAEAERFGLHPALLDAALQPLGLGVLDGVGRGRILFSLAGVSLYASGASELRVRLARTGPETLSLAAVDGAGEAVVSADTLTLRQVATDQLEFPAPETTETLPEPAASPEASTDAPTATESPVATETPVEETTAMPARRRRTARRTAQRSGPESGSGPLAALRERLAGLSEPEQDRVLLDVVRTHVAAVLGHDSADQVQGSQAFKDLGFSSLTAVEFRNRVSKAIGLRLPATAVFDYPTPVELAKFARAEVLGALTGARQPVPVAVADSDEPIVIVGMSCRYPGGVATPEDLWDLVAQGRDGISPFPTDRGWDVENLYDPDPDEPGKCYTQEGGFLHGASQFDPAFFGISPREAIAMDPQHRLLLETSWEALERAGIDPLSAKGSQTGVFAGVTYQDYGGVLAGSQEAVEGLVGTGVSPSVLSGRISYTMGLEGPAMTVDTACSSSLVALHLAWQALRQGECSLALAGGVTVMSTPMSLVEFSRQRALASDGRSKPFSAAADGASWAEGVGMLVLERLSDARRNGHPILAVVRGSAVNQDGASNGLTAPNGPSQQRVIRQALANARLSAAEVDAVEAHGTGTSLGDPIEAQALLATYGQERPEGQPLMLGAIKSNIGHSQAAAGVGGVIKMVMAMRHGVLPKTLHLDEPSPHVDWTEGDVELLAEARPWPETGHPRRAGVSAFGMSGTNVHTILEQAPEIEAAETADAEVADGPVAWVLAGKSSDALQAQAATLREFVAERPELRTADVALSLATTRSAFQYRAAVTGTGREELLERLEAVAQGAKAPGVVRASAAEATGRSVFVFPGQGAQWMGMAVGLLESSPVFAEAIGECEAALSAHVDWSLTDVLRGVEGAPGFDRVDVVQPVLFAVMVSLAKLWRSVGMEPDAVMGHSQGEIAAACVAGALSLEDAAKVVTLRSQAIAAGLAGRGGMVSVGLPVDRVKERIAAWDGGISVAAVNGPGSVVVSGDPGALDEMVAQLEGEEVRVRRVPVDYASHSAHVEAIHDELLKVLADIQPRSSEVPFYSTVSGELVDTVGLDAEYWYRNLRQTVELEATTRTLLGSGHDVFIEVSPHPVLTLPVQQTVEAAGAQAVVVGTLRRDEGGLERFLTSIAELHVNGAGVDWPKVFAGHGARQVDLPTYAFQRQRYWPQPSDDAGFGNAPVSEADAVDARFWEAVEREDLEGLARTLELDGEAPLSAVLPALSSYRRGRRDRSTVDNWRYRINWKPLIDQPSSGSEQERGAPITGTWLVVVPPVDTARELAERIARDVERHGARMVRVDLDESEPERSSLTGLLRDAAPRTLSADGSEQEGTLAIDGVLSLLALDEEALAEHPGVPRGFAGTVTLVQALSDIDIDVPLWLATTGAVSVGRSDRVGSVKQSLVWGLGRVVGLEYAQRWGGLVDLPESPDAIDDRVLNRLVGLIGRSGDEDQVAVRASGIFGRRLVRAPLGDARPARTWQAGGSVLITGGTGALGGRLARWLARGGAEHLVLTSRRGLDAPGAAELRDELTALGVRVTVAACDAADRGALRELLDGLPAEYPLTAVVHAAGVLDDGLIDTLTVPRTQGVFRPKVDAVVNLHELTQDLDLSAFILFSSYAGTVGGAGQGSYAAANAFLDALAQQRRAQGLAATSVAWGAWGGGGLVDDATSAQLKRRGMPPLVPELAVDALQQALDHDEVDVTVADVDWERYAPGFASARPRPLLNELPEVRQALEAAEAELGAALSGLAERLEGLSAVEREAEVLDLVRSQAAEVIGYPSADAVEPDRAFRDIGFDSLTAVELRNGLSTAAGVNLPVTVAFDYPTPTVLARFILGEVQGTDPAPVDDLPVATGTVVDDDPIAIVSMSCRFPGGVRTPEDLWRLVSEGSDVISAYPTNRGWDLDDLYDPDPENTGTSYASGGGFVYDADEFDPVFFGIAPREALTIDPQQRLLLETSWEAIERAGIDPMSLKGSRTGVFAGSNGQDYIGLLLAAPGGPEGYLGTGNSGSVVSGRISYTFGLEGPAVTVDTACSSSLVALHMAVQSLRQGESSLALAGGVTIMSSPGSFVDFSRQKGLSTDGRCKAFAASADGTGWAEGVGMLLLERLSDARRNGHPVMAIVRGSAVNQDGASNGLTAPNGPSQQRVIRQALASADLAAHQVQAVEAHGTGTRLGDPIEAQALLATYGQGRPENEPLWLGSIKSNIGHTQAAAGVAGIIKMVMAMREGVLPQTLHVDEPTPHVDWTAGEVRLLTAPTPWPENGEPRRAGISSFGISGTNAHTIIEQAPEPEEPETVERVRTDAPPAGSDTLPWTVNGKGAEALRAQARNLHDYVTAHPELDLDDVGYSLATTRSAFDHRAVLLSGDRDGLLSGLDAIASGATAPGVVQGSVGTAGKTAFLFSGQGAQRLGMGRELYDGFPVFARALDEVCAHLDVLLDRPLQEVMFAAEDSADAALLDQTAFTQPALFAIEVALFRLLEHWGVTADVLIGHSVGEVAAAHVAGVLSLEDACALIVARGRLMQALPEGGAMVAVQASEEEIAGSLAGREAELSIAAVNGPTAVVIAGDEAAALEVAGEWERQGRKTRRLTVSHAFHSPRMDAMLDDFRDVVTGLSFQAPSISLVSNLTGKPAGAAEVCSPEYWVRHVREAVRFADGVRALEKLGVTSFLEVGPDGVLTAMAQDCLASDEDGGVAAFTLVPALRKNRPETQSLTTALAELHVHGTTVDWSTAFAGRDVRRVELPTYAFQRQRYWPKAPGAMTGDVASIGLSSPNHPLLGAGVELAGSDGFLFTSRLSVQSQPWLADHAIGGAALFPGTGFLELAIRAADQVGCGRVEEVTLATPMVLPENEPVQVQLWVGDADETGHRSLSLYSRPADATSDQPWTQHASGALAPAGPEPSFDFGVWPPEGTEALEIDDFYERFAATGFAYGPVFQGLRAAWRSGDDVYVEVSLGEHASDAVDFGLHPALLDAAVQAVTFVALEDVGLSRLPFSWSGVSLHAGGASTLRVRLSKLGPDSISLTVADGTGRPVASIESLVLRPVSVEHIDAARTAAFRDSLFTLDWTPVPAIAPAEVATAQWAVVGTDPYGLAAGEIAGAEVTAYADLEALGAAIDGGATAPEAVLVSYAPGLDDPAAQGTPKSKTKGKGKAKQGLEPAGAIHAVTHHTLGMIQGWLGDRRFASSRLVFVTSGAMAPEDRDETPDMIHAPLWGMVRSAQSENPNCFVLVDLDPQEPAEASKAALPTVLAGDEPQAVVREGTVLGQRMARVSSGTALLPPAGIREWRLDMHAKGTLENLALLPSPDVTEELGATEIRVALRAAGLNFRDVLNALGMYPGEAGPLGGEGAGVVTEVGSAVTDLAPGDPVMGIFGGSFGPVAITDRRVVARVPESWTFEQAASTPIVFLTAYYAMVDLAGLEAGQSVLVHSAAGGVGMATLQLARHLGAEVFGTASEGKWDTLRALGLDDEHIASSRTLDFEKRFLDATGGRGMDVVLDSLAREFVDAGLRLLPRGGRFLEMGKTDIRVPDEVAAEYTGVSYQAFDLMEAGADRIHEMWSVLISLFESGVLRPLPVRTWDVRRAPDAFRFISQARHTGKVALTIPRTLDGRGTVLITGGTGGLGALLARHLVVEHGVRSLVLTSRRGVEAPGAAELVAELAGLGARAEVVACDVADRASVEGLLAGIGSEHPLSAVVHAAGVLDDGVVESLTPERVDKVLRPKVDAALHLHELTRDLDLSAFILFSSVSGTFGGAGQANYAAGNAFMDALAQHRRAAGLPAASLVWGPWTQDGGMTTELADADVTRMTRTGMVALTPEAGLALFDATRDLDGAVLVPMTMDMSSVGEPVPALLRGLVRGPARRTAESAATSTGADPAAELKQHLAGKSEAERERILVDLVCDQVAIVLGYASGQAIEPGHAFKDLGFDSLSAVELRNRLNAITGTRLPATLVFDYPTPASLGRFLREEVTPADGPATEPVFGELDRLESTLSALESDGETRDKVMARLQGLVAKWSAGGTGQVSGTATALDDEMDDDSEIESATADEIFKLIDDEFGTS</sequence>
<evidence type="ECO:0000313" key="13">
    <source>
        <dbReference type="EMBL" id="GAA0536257.1"/>
    </source>
</evidence>
<protein>
    <submittedName>
        <fullName evidence="13">Uncharacterized protein</fullName>
    </submittedName>
</protein>
<dbReference type="InterPro" id="IPR014043">
    <property type="entry name" value="Acyl_transferase_dom"/>
</dbReference>
<dbReference type="InterPro" id="IPR013968">
    <property type="entry name" value="PKS_KR"/>
</dbReference>
<dbReference type="InterPro" id="IPR055123">
    <property type="entry name" value="SpnB-like_Rossmann"/>
</dbReference>
<dbReference type="SMART" id="SM00825">
    <property type="entry name" value="PKS_KS"/>
    <property type="match status" value="3"/>
</dbReference>
<dbReference type="SUPFAM" id="SSF53901">
    <property type="entry name" value="Thiolase-like"/>
    <property type="match status" value="3"/>
</dbReference>
<dbReference type="InterPro" id="IPR016036">
    <property type="entry name" value="Malonyl_transacylase_ACP-bd"/>
</dbReference>
<dbReference type="Pfam" id="PF16197">
    <property type="entry name" value="KAsynt_C_assoc"/>
    <property type="match status" value="3"/>
</dbReference>
<feature type="domain" description="Carrier" evidence="10">
    <location>
        <begin position="3789"/>
        <end position="3864"/>
    </location>
</feature>
<dbReference type="Pfam" id="PF22953">
    <property type="entry name" value="SpnB_Rossmann"/>
    <property type="match status" value="1"/>
</dbReference>
<dbReference type="SMART" id="SM00823">
    <property type="entry name" value="PKS_PP"/>
    <property type="match status" value="4"/>
</dbReference>
<keyword evidence="7" id="KW-0012">Acyltransferase</keyword>
<feature type="compositionally biased region" description="Polar residues" evidence="9">
    <location>
        <begin position="4903"/>
        <end position="4912"/>
    </location>
</feature>
<dbReference type="InterPro" id="IPR011032">
    <property type="entry name" value="GroES-like_sf"/>
</dbReference>
<dbReference type="SUPFAM" id="SSF51735">
    <property type="entry name" value="NAD(P)-binding Rossmann-fold domains"/>
    <property type="match status" value="7"/>
</dbReference>
<feature type="region of interest" description="Disordered" evidence="9">
    <location>
        <begin position="4898"/>
        <end position="4917"/>
    </location>
</feature>
<accession>A0ABP3N545</accession>
<keyword evidence="3" id="KW-0597">Phosphoprotein</keyword>
<dbReference type="SMART" id="SM01294">
    <property type="entry name" value="PKS_PP_betabranch"/>
    <property type="match status" value="4"/>
</dbReference>
<dbReference type="SUPFAM" id="SSF52151">
    <property type="entry name" value="FabD/lysophospholipase-like"/>
    <property type="match status" value="4"/>
</dbReference>
<evidence type="ECO:0000313" key="14">
    <source>
        <dbReference type="Proteomes" id="UP001501576"/>
    </source>
</evidence>
<dbReference type="InterPro" id="IPR041618">
    <property type="entry name" value="PKS_DE"/>
</dbReference>
<evidence type="ECO:0000256" key="8">
    <source>
        <dbReference type="PROSITE-ProRule" id="PRU01363"/>
    </source>
</evidence>
<feature type="active site" description="Proton donor; for dehydratase activity" evidence="8">
    <location>
        <position position="4995"/>
    </location>
</feature>
<evidence type="ECO:0000259" key="10">
    <source>
        <dbReference type="PROSITE" id="PS50075"/>
    </source>
</evidence>
<comment type="caution">
    <text evidence="13">The sequence shown here is derived from an EMBL/GenBank/DDBJ whole genome shotgun (WGS) entry which is preliminary data.</text>
</comment>
<dbReference type="SMART" id="SM00827">
    <property type="entry name" value="PKS_AT"/>
    <property type="match status" value="4"/>
</dbReference>
<dbReference type="Pfam" id="PF08659">
    <property type="entry name" value="KR"/>
    <property type="match status" value="3"/>
</dbReference>
<feature type="domain" description="Ketosynthase family 3 (KS3)" evidence="11">
    <location>
        <begin position="943"/>
        <end position="1369"/>
    </location>
</feature>
<dbReference type="EMBL" id="BAAABZ010000044">
    <property type="protein sequence ID" value="GAA0536257.1"/>
    <property type="molecule type" value="Genomic_DNA"/>
</dbReference>
<feature type="compositionally biased region" description="Low complexity" evidence="9">
    <location>
        <begin position="2138"/>
        <end position="2182"/>
    </location>
</feature>
<dbReference type="InterPro" id="IPR009081">
    <property type="entry name" value="PP-bd_ACP"/>
</dbReference>
<feature type="active site" description="Proton acceptor; for dehydratase activity" evidence="8">
    <location>
        <position position="1886"/>
    </location>
</feature>
<dbReference type="InterPro" id="IPR020807">
    <property type="entry name" value="PKS_DH"/>
</dbReference>
<evidence type="ECO:0000256" key="6">
    <source>
        <dbReference type="ARBA" id="ARBA00023268"/>
    </source>
</evidence>
<dbReference type="InterPro" id="IPR006162">
    <property type="entry name" value="Ppantetheine_attach_site"/>
</dbReference>
<dbReference type="InterPro" id="IPR032821">
    <property type="entry name" value="PKS_assoc"/>
</dbReference>
<dbReference type="SMART" id="SM00829">
    <property type="entry name" value="PKS_ER"/>
    <property type="match status" value="1"/>
</dbReference>
<dbReference type="CDD" id="cd05195">
    <property type="entry name" value="enoyl_red"/>
    <property type="match status" value="1"/>
</dbReference>
<dbReference type="Gene3D" id="3.90.180.10">
    <property type="entry name" value="Medium-chain alcohol dehydrogenases, catalytic domain"/>
    <property type="match status" value="1"/>
</dbReference>
<feature type="domain" description="Ketosynthase family 3 (KS3)" evidence="11">
    <location>
        <begin position="2316"/>
        <end position="2742"/>
    </location>
</feature>
<dbReference type="PROSITE" id="PS00012">
    <property type="entry name" value="PHOSPHOPANTETHEINE"/>
    <property type="match status" value="2"/>
</dbReference>
<dbReference type="PROSITE" id="PS52004">
    <property type="entry name" value="KS3_2"/>
    <property type="match status" value="3"/>
</dbReference>
<dbReference type="Gene3D" id="3.40.50.11460">
    <property type="match status" value="1"/>
</dbReference>
<dbReference type="Pfam" id="PF08240">
    <property type="entry name" value="ADH_N"/>
    <property type="match status" value="1"/>
</dbReference>
<dbReference type="PROSITE" id="PS01162">
    <property type="entry name" value="QOR_ZETA_CRYSTAL"/>
    <property type="match status" value="1"/>
</dbReference>
<keyword evidence="2" id="KW-0596">Phosphopantetheine</keyword>
<dbReference type="InterPro" id="IPR049551">
    <property type="entry name" value="PKS_DH_C"/>
</dbReference>
<keyword evidence="14" id="KW-1185">Reference proteome</keyword>
<evidence type="ECO:0000259" key="11">
    <source>
        <dbReference type="PROSITE" id="PS52004"/>
    </source>
</evidence>
<dbReference type="InterPro" id="IPR018201">
    <property type="entry name" value="Ketoacyl_synth_AS"/>
</dbReference>
<feature type="active site" description="Proton acceptor; for dehydratase activity" evidence="8">
    <location>
        <position position="4830"/>
    </location>
</feature>
<proteinExistence type="predicted"/>
<dbReference type="InterPro" id="IPR014030">
    <property type="entry name" value="Ketoacyl_synth_N"/>
</dbReference>
<dbReference type="CDD" id="cd00833">
    <property type="entry name" value="PKS"/>
    <property type="match status" value="3"/>
</dbReference>
<dbReference type="Gene3D" id="3.40.47.10">
    <property type="match status" value="3"/>
</dbReference>
<evidence type="ECO:0000256" key="7">
    <source>
        <dbReference type="ARBA" id="ARBA00023315"/>
    </source>
</evidence>
<feature type="compositionally biased region" description="Basic residues" evidence="9">
    <location>
        <begin position="2183"/>
        <end position="2193"/>
    </location>
</feature>
<keyword evidence="5" id="KW-0045">Antibiotic biosynthesis</keyword>
<dbReference type="InterPro" id="IPR050091">
    <property type="entry name" value="PKS_NRPS_Biosynth_Enz"/>
</dbReference>